<sequence>MKVKELRELSKEELTGRIDEARKSLVELRFQLAMRKLENPARIRTTKRELAQMLTIMTEKEAVKG</sequence>
<evidence type="ECO:0000313" key="7">
    <source>
        <dbReference type="Proteomes" id="UP000664277"/>
    </source>
</evidence>
<dbReference type="PANTHER" id="PTHR10916:SF0">
    <property type="entry name" value="LARGE RIBOSOMAL SUBUNIT PROTEIN UL29C"/>
    <property type="match status" value="1"/>
</dbReference>
<dbReference type="PANTHER" id="PTHR10916">
    <property type="entry name" value="60S RIBOSOMAL PROTEIN L35/50S RIBOSOMAL PROTEIN L29"/>
    <property type="match status" value="1"/>
</dbReference>
<name>A0A8J7TLZ1_9BACT</name>
<evidence type="ECO:0000256" key="4">
    <source>
        <dbReference type="ARBA" id="ARBA00035204"/>
    </source>
</evidence>
<accession>A0A8J7TLZ1</accession>
<dbReference type="CDD" id="cd00427">
    <property type="entry name" value="Ribosomal_L29_HIP"/>
    <property type="match status" value="1"/>
</dbReference>
<dbReference type="SUPFAM" id="SSF46561">
    <property type="entry name" value="Ribosomal protein L29 (L29p)"/>
    <property type="match status" value="1"/>
</dbReference>
<organism evidence="6 7">
    <name type="scientific">Candidatus Obscuribacter phosphatis</name>
    <dbReference type="NCBI Taxonomy" id="1906157"/>
    <lineage>
        <taxon>Bacteria</taxon>
        <taxon>Bacillati</taxon>
        <taxon>Candidatus Melainabacteria</taxon>
        <taxon>Candidatus Obscuribacterales</taxon>
        <taxon>Candidatus Obscuribacteraceae</taxon>
        <taxon>Candidatus Obscuribacter</taxon>
    </lineage>
</organism>
<dbReference type="GO" id="GO:0003735">
    <property type="term" value="F:structural constituent of ribosome"/>
    <property type="evidence" value="ECO:0007669"/>
    <property type="project" value="InterPro"/>
</dbReference>
<comment type="caution">
    <text evidence="6">The sequence shown here is derived from an EMBL/GenBank/DDBJ whole genome shotgun (WGS) entry which is preliminary data.</text>
</comment>
<evidence type="ECO:0000313" key="6">
    <source>
        <dbReference type="EMBL" id="MBN8659488.1"/>
    </source>
</evidence>
<dbReference type="InterPro" id="IPR050063">
    <property type="entry name" value="Ribosomal_protein_uL29"/>
</dbReference>
<dbReference type="InterPro" id="IPR036049">
    <property type="entry name" value="Ribosomal_uL29_sf"/>
</dbReference>
<dbReference type="AlphaFoldDB" id="A0A8J7TLZ1"/>
<dbReference type="NCBIfam" id="TIGR00012">
    <property type="entry name" value="L29"/>
    <property type="match status" value="1"/>
</dbReference>
<dbReference type="FunFam" id="1.10.287.310:FF:000001">
    <property type="entry name" value="50S ribosomal protein L29"/>
    <property type="match status" value="1"/>
</dbReference>
<gene>
    <name evidence="5 6" type="primary">rpmC</name>
    <name evidence="6" type="ORF">J0M35_03925</name>
</gene>
<keyword evidence="2 5" id="KW-0689">Ribosomal protein</keyword>
<reference evidence="6" key="1">
    <citation type="submission" date="2021-02" db="EMBL/GenBank/DDBJ databases">
        <title>Genome-Resolved Metagenomics of a Microbial Community Performing Photosynthetic Biological Nutrient Removal.</title>
        <authorList>
            <person name="Mcdaniel E.A."/>
        </authorList>
    </citation>
    <scope>NUCLEOTIDE SEQUENCE</scope>
    <source>
        <strain evidence="6">UWPOB_OBS1</strain>
    </source>
</reference>
<dbReference type="InterPro" id="IPR001854">
    <property type="entry name" value="Ribosomal_uL29"/>
</dbReference>
<dbReference type="EMBL" id="JAFLCK010000003">
    <property type="protein sequence ID" value="MBN8659488.1"/>
    <property type="molecule type" value="Genomic_DNA"/>
</dbReference>
<dbReference type="GO" id="GO:0022625">
    <property type="term" value="C:cytosolic large ribosomal subunit"/>
    <property type="evidence" value="ECO:0007669"/>
    <property type="project" value="TreeGrafter"/>
</dbReference>
<comment type="similarity">
    <text evidence="1 5">Belongs to the universal ribosomal protein uL29 family.</text>
</comment>
<evidence type="ECO:0000256" key="3">
    <source>
        <dbReference type="ARBA" id="ARBA00023274"/>
    </source>
</evidence>
<dbReference type="Proteomes" id="UP000664277">
    <property type="component" value="Unassembled WGS sequence"/>
</dbReference>
<evidence type="ECO:0000256" key="2">
    <source>
        <dbReference type="ARBA" id="ARBA00022980"/>
    </source>
</evidence>
<evidence type="ECO:0000256" key="1">
    <source>
        <dbReference type="ARBA" id="ARBA00009254"/>
    </source>
</evidence>
<dbReference type="Gene3D" id="1.10.287.310">
    <property type="match status" value="1"/>
</dbReference>
<dbReference type="Pfam" id="PF00831">
    <property type="entry name" value="Ribosomal_L29"/>
    <property type="match status" value="1"/>
</dbReference>
<dbReference type="HAMAP" id="MF_00374">
    <property type="entry name" value="Ribosomal_uL29"/>
    <property type="match status" value="1"/>
</dbReference>
<protein>
    <recommendedName>
        <fullName evidence="4 5">Large ribosomal subunit protein uL29</fullName>
    </recommendedName>
</protein>
<proteinExistence type="inferred from homology"/>
<evidence type="ECO:0000256" key="5">
    <source>
        <dbReference type="HAMAP-Rule" id="MF_00374"/>
    </source>
</evidence>
<dbReference type="PROSITE" id="PS00579">
    <property type="entry name" value="RIBOSOMAL_L29"/>
    <property type="match status" value="1"/>
</dbReference>
<dbReference type="InterPro" id="IPR018254">
    <property type="entry name" value="Ribosomal_uL29_CS"/>
</dbReference>
<dbReference type="GO" id="GO:0006412">
    <property type="term" value="P:translation"/>
    <property type="evidence" value="ECO:0007669"/>
    <property type="project" value="UniProtKB-UniRule"/>
</dbReference>
<keyword evidence="3 5" id="KW-0687">Ribonucleoprotein</keyword>